<reference evidence="2" key="1">
    <citation type="submission" date="2021-02" db="EMBL/GenBank/DDBJ databases">
        <authorList>
            <person name="Nowell W R."/>
        </authorList>
    </citation>
    <scope>NUCLEOTIDE SEQUENCE</scope>
</reference>
<dbReference type="Proteomes" id="UP000663829">
    <property type="component" value="Unassembled WGS sequence"/>
</dbReference>
<dbReference type="EMBL" id="CAJOBC010086905">
    <property type="protein sequence ID" value="CAF4349847.1"/>
    <property type="molecule type" value="Genomic_DNA"/>
</dbReference>
<evidence type="ECO:0000313" key="4">
    <source>
        <dbReference type="EMBL" id="CAF4289393.1"/>
    </source>
</evidence>
<evidence type="ECO:0000313" key="5">
    <source>
        <dbReference type="EMBL" id="CAF4349847.1"/>
    </source>
</evidence>
<organism evidence="2 6">
    <name type="scientific">Didymodactylos carnosus</name>
    <dbReference type="NCBI Taxonomy" id="1234261"/>
    <lineage>
        <taxon>Eukaryota</taxon>
        <taxon>Metazoa</taxon>
        <taxon>Spiralia</taxon>
        <taxon>Gnathifera</taxon>
        <taxon>Rotifera</taxon>
        <taxon>Eurotatoria</taxon>
        <taxon>Bdelloidea</taxon>
        <taxon>Philodinida</taxon>
        <taxon>Philodinidae</taxon>
        <taxon>Didymodactylos</taxon>
    </lineage>
</organism>
<dbReference type="Proteomes" id="UP000682733">
    <property type="component" value="Unassembled WGS sequence"/>
</dbReference>
<evidence type="ECO:0000313" key="3">
    <source>
        <dbReference type="EMBL" id="CAF1500951.1"/>
    </source>
</evidence>
<proteinExistence type="predicted"/>
<name>A0A815S1G1_9BILA</name>
<feature type="region of interest" description="Disordered" evidence="1">
    <location>
        <begin position="103"/>
        <end position="153"/>
    </location>
</feature>
<gene>
    <name evidence="2" type="ORF">GPM918_LOCUS36030</name>
    <name evidence="3" type="ORF">OVA965_LOCUS36933</name>
    <name evidence="5" type="ORF">SRO942_LOCUS36758</name>
    <name evidence="4" type="ORF">TMI583_LOCUS37969</name>
</gene>
<protein>
    <submittedName>
        <fullName evidence="2">Uncharacterized protein</fullName>
    </submittedName>
</protein>
<keyword evidence="6" id="KW-1185">Reference proteome</keyword>
<sequence>MKIKQHEYKFGSAHADISSATTSTRRFNRMQLYSQQSFTLPNTLKFVSSGHNEVDLTMFNLCEDLTEICSNVSQSNIKEDFLHMVQTCVTSSFYLLHDIIRRPSTDDGDQQSTADSSTETVWHDTDTSQSQNIEPNEPCDPYLFRDEDELKEN</sequence>
<dbReference type="EMBL" id="CAJNOK010034114">
    <property type="protein sequence ID" value="CAF1500951.1"/>
    <property type="molecule type" value="Genomic_DNA"/>
</dbReference>
<accession>A0A815S1G1</accession>
<evidence type="ECO:0000256" key="1">
    <source>
        <dbReference type="SAM" id="MobiDB-lite"/>
    </source>
</evidence>
<dbReference type="AlphaFoldDB" id="A0A815S1G1"/>
<dbReference type="EMBL" id="CAJNOQ010021414">
    <property type="protein sequence ID" value="CAF1485697.1"/>
    <property type="molecule type" value="Genomic_DNA"/>
</dbReference>
<dbReference type="EMBL" id="CAJOBA010056120">
    <property type="protein sequence ID" value="CAF4289393.1"/>
    <property type="molecule type" value="Genomic_DNA"/>
</dbReference>
<comment type="caution">
    <text evidence="2">The sequence shown here is derived from an EMBL/GenBank/DDBJ whole genome shotgun (WGS) entry which is preliminary data.</text>
</comment>
<dbReference type="Proteomes" id="UP000677228">
    <property type="component" value="Unassembled WGS sequence"/>
</dbReference>
<dbReference type="Proteomes" id="UP000681722">
    <property type="component" value="Unassembled WGS sequence"/>
</dbReference>
<feature type="compositionally biased region" description="Polar residues" evidence="1">
    <location>
        <begin position="110"/>
        <end position="120"/>
    </location>
</feature>
<evidence type="ECO:0000313" key="2">
    <source>
        <dbReference type="EMBL" id="CAF1485697.1"/>
    </source>
</evidence>
<evidence type="ECO:0000313" key="6">
    <source>
        <dbReference type="Proteomes" id="UP000663829"/>
    </source>
</evidence>